<name>A0ABQ6QVG8_9BACT</name>
<evidence type="ECO:0000259" key="2">
    <source>
        <dbReference type="Pfam" id="PF04738"/>
    </source>
</evidence>
<proteinExistence type="predicted"/>
<gene>
    <name evidence="3" type="ORF">ASNO1_42440</name>
</gene>
<evidence type="ECO:0000313" key="4">
    <source>
        <dbReference type="Proteomes" id="UP001342631"/>
    </source>
</evidence>
<feature type="domain" description="Lantibiotic dehydratase N-terminal" evidence="2">
    <location>
        <begin position="143"/>
        <end position="811"/>
    </location>
</feature>
<accession>A0ABQ6QVG8</accession>
<dbReference type="InterPro" id="IPR006827">
    <property type="entry name" value="Lant_deHydtase_N"/>
</dbReference>
<evidence type="ECO:0000313" key="3">
    <source>
        <dbReference type="EMBL" id="GMU07991.1"/>
    </source>
</evidence>
<dbReference type="RefSeq" id="WP_338278821.1">
    <property type="nucleotide sequence ID" value="NZ_BTTX01000004.1"/>
</dbReference>
<dbReference type="EMBL" id="BTTX01000004">
    <property type="protein sequence ID" value="GMU07991.1"/>
    <property type="molecule type" value="Genomic_DNA"/>
</dbReference>
<reference evidence="3 4" key="1">
    <citation type="journal article" date="2024" name="Arch. Microbiol.">
        <title>Corallococcus caeni sp. nov., a novel myxobacterium isolated from activated sludge.</title>
        <authorList>
            <person name="Tomita S."/>
            <person name="Nakai R."/>
            <person name="Kuroda K."/>
            <person name="Kurashita H."/>
            <person name="Hatamoto M."/>
            <person name="Yamaguchi T."/>
            <person name="Narihiro T."/>
        </authorList>
    </citation>
    <scope>NUCLEOTIDE SEQUENCE [LARGE SCALE GENOMIC DNA]</scope>
    <source>
        <strain evidence="3 4">NO1</strain>
    </source>
</reference>
<dbReference type="Pfam" id="PF04738">
    <property type="entry name" value="Lant_dehydr_N"/>
    <property type="match status" value="1"/>
</dbReference>
<comment type="caution">
    <text evidence="3">The sequence shown here is derived from an EMBL/GenBank/DDBJ whole genome shotgun (WGS) entry which is preliminary data.</text>
</comment>
<feature type="coiled-coil region" evidence="1">
    <location>
        <begin position="30"/>
        <end position="57"/>
    </location>
</feature>
<sequence>MQKPSQDVAVFVRVAGKPTTVLAPLISERCVAHLRRLEEMERELTALRSQVADALFAELPHADEEVRPLLLALKRDCFNQRPIRRHVASPRWEHSSRNSKAPLKVLLEKEQAHAEERQRFHDAYTEDATRGHQGLLEQGRAADFLRALSLASPGLVEYLDRLYTRPREQYGKRERKMEQSLLRYLTRAAVKLSPYSTLTRVGLCVVADTSASGPRLLGTNWDERSLVRVKRYLLDQCRELLFLNPQVRLRLKVSLNDTLEELGPGHYRFLRPVKLEWNEAEREYRYAGAALVKVRLGGPLVAWLRTTLSEGQPLYSALRNAACAQFQESPEQVDAILAKLFHIGFLVLVPPWPSLEIRLEERMADFLRELASEAGLQDVCHTLDGLVALENDYAASREPLSSVRDIDRHVSMLFEQIKATTDPASKLRFEKSSHNYYEDVLVRSREVASQYREVARLDRATATELLDTGNLLWRLGNLYEPRHEFHETLRVFIARRWPGRTETPLLELFTEAQPLWEQFLEHLSKPSGSVFNPYALPEIASLQRLREESRHALTRLHTGDAGETRIPLPALKDLVQRLPETFAPAIGTCLFTQPADTAGTRWVVNRFFEGNGRFSSRFTAVLEAEPLQSYLQGFEQASRFDLGGEPVEVLDMLFTRGNTVNLHWPQTPRVLETPAESADLPEGRRIRLTDLFVRMAPEGKPLTVRDAQGQRYIPSCLSPLQNEYMPSILKFLDVFGPMVRSGFLPSTGTNEKDGVRYFNRLVVGRLVVRRSRWRISGPPSIPTSATEGDAFEAIHRWRTALGLPDQVYLIEKVTMDSVQTDVFKPQFIDFRSPALVALFLGATAQAARPFTLEEALPTSAAFPSDSQGTQWGLEFMLESLTLAYRLASGLPSDHSQTLLPKPAS</sequence>
<dbReference type="Proteomes" id="UP001342631">
    <property type="component" value="Unassembled WGS sequence"/>
</dbReference>
<keyword evidence="4" id="KW-1185">Reference proteome</keyword>
<evidence type="ECO:0000256" key="1">
    <source>
        <dbReference type="SAM" id="Coils"/>
    </source>
</evidence>
<protein>
    <recommendedName>
        <fullName evidence="2">Lantibiotic dehydratase N-terminal domain-containing protein</fullName>
    </recommendedName>
</protein>
<organism evidence="3 4">
    <name type="scientific">Corallococcus caeni</name>
    <dbReference type="NCBI Taxonomy" id="3082388"/>
    <lineage>
        <taxon>Bacteria</taxon>
        <taxon>Pseudomonadati</taxon>
        <taxon>Myxococcota</taxon>
        <taxon>Myxococcia</taxon>
        <taxon>Myxococcales</taxon>
        <taxon>Cystobacterineae</taxon>
        <taxon>Myxococcaceae</taxon>
        <taxon>Corallococcus</taxon>
    </lineage>
</organism>
<keyword evidence="1" id="KW-0175">Coiled coil</keyword>